<reference evidence="3" key="1">
    <citation type="submission" date="2014-12" db="EMBL/GenBank/DDBJ databases">
        <authorList>
            <person name="Huang H.-H."/>
            <person name="Chen S.-C."/>
            <person name="Lai M.-C."/>
        </authorList>
    </citation>
    <scope>NUCLEOTIDE SEQUENCE</scope>
    <source>
        <strain evidence="3">K1F9705b</strain>
    </source>
</reference>
<dbReference type="AlphaFoldDB" id="A0A8J7W9K6"/>
<dbReference type="Pfam" id="PF01906">
    <property type="entry name" value="YbjQ_1"/>
    <property type="match status" value="1"/>
</dbReference>
<comment type="similarity">
    <text evidence="1 2">Belongs to the UPF0145 family.</text>
</comment>
<keyword evidence="4" id="KW-1185">Reference proteome</keyword>
<protein>
    <recommendedName>
        <fullName evidence="2">UPF0145 protein RJ53_04020</fullName>
    </recommendedName>
</protein>
<dbReference type="SUPFAM" id="SSF117782">
    <property type="entry name" value="YbjQ-like"/>
    <property type="match status" value="1"/>
</dbReference>
<name>A0A8J7W9K6_9EURY</name>
<organism evidence="3 4">
    <name type="scientific">Methanocalculus chunghsingensis</name>
    <dbReference type="NCBI Taxonomy" id="156457"/>
    <lineage>
        <taxon>Archaea</taxon>
        <taxon>Methanobacteriati</taxon>
        <taxon>Methanobacteriota</taxon>
        <taxon>Stenosarchaea group</taxon>
        <taxon>Methanomicrobia</taxon>
        <taxon>Methanomicrobiales</taxon>
        <taxon>Methanocalculaceae</taxon>
        <taxon>Methanocalculus</taxon>
    </lineage>
</organism>
<accession>A0A8J7W9K6</accession>
<evidence type="ECO:0000256" key="2">
    <source>
        <dbReference type="HAMAP-Rule" id="MF_00338"/>
    </source>
</evidence>
<evidence type="ECO:0000256" key="1">
    <source>
        <dbReference type="ARBA" id="ARBA00010751"/>
    </source>
</evidence>
<comment type="caution">
    <text evidence="3">The sequence shown here is derived from an EMBL/GenBank/DDBJ whole genome shotgun (WGS) entry which is preliminary data.</text>
</comment>
<dbReference type="PANTHER" id="PTHR34068:SF2">
    <property type="entry name" value="UPF0145 PROTEIN SCO3412"/>
    <property type="match status" value="1"/>
</dbReference>
<dbReference type="InterPro" id="IPR035439">
    <property type="entry name" value="UPF0145_dom_sf"/>
</dbReference>
<dbReference type="PANTHER" id="PTHR34068">
    <property type="entry name" value="UPF0145 PROTEIN YBJQ"/>
    <property type="match status" value="1"/>
</dbReference>
<evidence type="ECO:0000313" key="3">
    <source>
        <dbReference type="EMBL" id="MBR1368718.1"/>
    </source>
</evidence>
<dbReference type="HAMAP" id="MF_00338">
    <property type="entry name" value="UPF0145"/>
    <property type="match status" value="1"/>
</dbReference>
<dbReference type="Proteomes" id="UP000730161">
    <property type="component" value="Unassembled WGS sequence"/>
</dbReference>
<dbReference type="Gene3D" id="3.30.110.70">
    <property type="entry name" value="Hypothetical protein apc22750. Chain B"/>
    <property type="match status" value="1"/>
</dbReference>
<gene>
    <name evidence="3" type="ORF">RJ53_04020</name>
</gene>
<dbReference type="EMBL" id="JWHL01000004">
    <property type="protein sequence ID" value="MBR1368718.1"/>
    <property type="molecule type" value="Genomic_DNA"/>
</dbReference>
<proteinExistence type="inferred from homology"/>
<sequence>MLVTTTDEIPGYDLEVIGVVFGNTVRAKHIGKDIFAGLKSLIGGEIGAYTEMLSEARAEALSRMVAEARRVGADAVVASRFTTAETMPGAAEIVAFGTAVKMKKK</sequence>
<dbReference type="InterPro" id="IPR002765">
    <property type="entry name" value="UPF0145_YbjQ-like"/>
</dbReference>
<evidence type="ECO:0000313" key="4">
    <source>
        <dbReference type="Proteomes" id="UP000730161"/>
    </source>
</evidence>
<dbReference type="OrthoDB" id="59443at2157"/>